<feature type="chain" id="PRO_5043909481" evidence="1">
    <location>
        <begin position="18"/>
        <end position="98"/>
    </location>
</feature>
<gene>
    <name evidence="2" type="ORF">LTRI10_LOCUS36643</name>
</gene>
<dbReference type="AlphaFoldDB" id="A0AAV2FEW0"/>
<protein>
    <submittedName>
        <fullName evidence="2">Uncharacterized protein</fullName>
    </submittedName>
</protein>
<keyword evidence="1" id="KW-0732">Signal</keyword>
<reference evidence="2 3" key="1">
    <citation type="submission" date="2024-04" db="EMBL/GenBank/DDBJ databases">
        <authorList>
            <person name="Fracassetti M."/>
        </authorList>
    </citation>
    <scope>NUCLEOTIDE SEQUENCE [LARGE SCALE GENOMIC DNA]</scope>
</reference>
<accession>A0AAV2FEW0</accession>
<evidence type="ECO:0000313" key="2">
    <source>
        <dbReference type="EMBL" id="CAL1396263.1"/>
    </source>
</evidence>
<dbReference type="EMBL" id="OZ034819">
    <property type="protein sequence ID" value="CAL1396263.1"/>
    <property type="molecule type" value="Genomic_DNA"/>
</dbReference>
<keyword evidence="3" id="KW-1185">Reference proteome</keyword>
<name>A0AAV2FEW0_9ROSI</name>
<feature type="signal peptide" evidence="1">
    <location>
        <begin position="1"/>
        <end position="17"/>
    </location>
</feature>
<evidence type="ECO:0000256" key="1">
    <source>
        <dbReference type="SAM" id="SignalP"/>
    </source>
</evidence>
<sequence length="98" mass="11354">MILTMNFLGILGRPLQAWQMPIPNRPQLPLAVTNFHQRTRRLVLLPKLPIRPSIHLAAPNQPHSPPRHRSLAAAFAFAFGRSTWVYMTRSLLLYRIRH</sequence>
<proteinExistence type="predicted"/>
<organism evidence="2 3">
    <name type="scientific">Linum trigynum</name>
    <dbReference type="NCBI Taxonomy" id="586398"/>
    <lineage>
        <taxon>Eukaryota</taxon>
        <taxon>Viridiplantae</taxon>
        <taxon>Streptophyta</taxon>
        <taxon>Embryophyta</taxon>
        <taxon>Tracheophyta</taxon>
        <taxon>Spermatophyta</taxon>
        <taxon>Magnoliopsida</taxon>
        <taxon>eudicotyledons</taxon>
        <taxon>Gunneridae</taxon>
        <taxon>Pentapetalae</taxon>
        <taxon>rosids</taxon>
        <taxon>fabids</taxon>
        <taxon>Malpighiales</taxon>
        <taxon>Linaceae</taxon>
        <taxon>Linum</taxon>
    </lineage>
</organism>
<dbReference type="Proteomes" id="UP001497516">
    <property type="component" value="Chromosome 6"/>
</dbReference>
<evidence type="ECO:0000313" key="3">
    <source>
        <dbReference type="Proteomes" id="UP001497516"/>
    </source>
</evidence>